<evidence type="ECO:0000256" key="2">
    <source>
        <dbReference type="ARBA" id="ARBA00003968"/>
    </source>
</evidence>
<evidence type="ECO:0000256" key="1">
    <source>
        <dbReference type="ARBA" id="ARBA00000868"/>
    </source>
</evidence>
<dbReference type="FunFam" id="3.40.50.2020:FF:000004">
    <property type="entry name" value="Adenine phosphoribosyltransferase"/>
    <property type="match status" value="2"/>
</dbReference>
<evidence type="ECO:0000256" key="5">
    <source>
        <dbReference type="ARBA" id="ARBA00008391"/>
    </source>
</evidence>
<evidence type="ECO:0000256" key="7">
    <source>
        <dbReference type="ARBA" id="ARBA00011893"/>
    </source>
</evidence>
<keyword evidence="8" id="KW-0963">Cytoplasm</keyword>
<organism evidence="13 14">
    <name type="scientific">Pseudolycoriella hygida</name>
    <dbReference type="NCBI Taxonomy" id="35572"/>
    <lineage>
        <taxon>Eukaryota</taxon>
        <taxon>Metazoa</taxon>
        <taxon>Ecdysozoa</taxon>
        <taxon>Arthropoda</taxon>
        <taxon>Hexapoda</taxon>
        <taxon>Insecta</taxon>
        <taxon>Pterygota</taxon>
        <taxon>Neoptera</taxon>
        <taxon>Endopterygota</taxon>
        <taxon>Diptera</taxon>
        <taxon>Nematocera</taxon>
        <taxon>Sciaroidea</taxon>
        <taxon>Sciaridae</taxon>
        <taxon>Pseudolycoriella</taxon>
    </lineage>
</organism>
<comment type="pathway">
    <text evidence="4">Purine metabolism; AMP biosynthesis via salvage pathway; AMP from adenine: step 1/1.</text>
</comment>
<proteinExistence type="inferred from homology"/>
<dbReference type="EC" id="2.4.2.7" evidence="7"/>
<dbReference type="PANTHER" id="PTHR32315:SF3">
    <property type="entry name" value="ADENINE PHOSPHORIBOSYLTRANSFERASE"/>
    <property type="match status" value="1"/>
</dbReference>
<dbReference type="GO" id="GO:0016208">
    <property type="term" value="F:AMP binding"/>
    <property type="evidence" value="ECO:0007669"/>
    <property type="project" value="TreeGrafter"/>
</dbReference>
<dbReference type="Gene3D" id="3.40.50.2020">
    <property type="match status" value="2"/>
</dbReference>
<dbReference type="InterPro" id="IPR000836">
    <property type="entry name" value="PRTase_dom"/>
</dbReference>
<evidence type="ECO:0000256" key="11">
    <source>
        <dbReference type="ARBA" id="ARBA00022726"/>
    </source>
</evidence>
<keyword evidence="14" id="KW-1185">Reference proteome</keyword>
<dbReference type="Pfam" id="PF00156">
    <property type="entry name" value="Pribosyltran"/>
    <property type="match status" value="2"/>
</dbReference>
<gene>
    <name evidence="13" type="primary">Aprt</name>
    <name evidence="13" type="ORF">Bhyg_05782</name>
</gene>
<comment type="subcellular location">
    <subcellularLocation>
        <location evidence="3">Cytoplasm</location>
    </subcellularLocation>
</comment>
<evidence type="ECO:0000259" key="12">
    <source>
        <dbReference type="Pfam" id="PF00156"/>
    </source>
</evidence>
<feature type="domain" description="Phosphoribosyltransferase" evidence="12">
    <location>
        <begin position="194"/>
        <end position="309"/>
    </location>
</feature>
<keyword evidence="11" id="KW-0660">Purine salvage</keyword>
<dbReference type="GO" id="GO:0005737">
    <property type="term" value="C:cytoplasm"/>
    <property type="evidence" value="ECO:0007669"/>
    <property type="project" value="UniProtKB-SubCell"/>
</dbReference>
<accession>A0A9Q0MZH4</accession>
<dbReference type="GO" id="GO:0044209">
    <property type="term" value="P:AMP salvage"/>
    <property type="evidence" value="ECO:0007669"/>
    <property type="project" value="TreeGrafter"/>
</dbReference>
<dbReference type="EMBL" id="WJQU01000002">
    <property type="protein sequence ID" value="KAJ6640849.1"/>
    <property type="molecule type" value="Genomic_DNA"/>
</dbReference>
<comment type="subunit">
    <text evidence="6">Homodimer.</text>
</comment>
<dbReference type="SUPFAM" id="SSF53271">
    <property type="entry name" value="PRTase-like"/>
    <property type="match status" value="2"/>
</dbReference>
<evidence type="ECO:0000256" key="10">
    <source>
        <dbReference type="ARBA" id="ARBA00022679"/>
    </source>
</evidence>
<dbReference type="InterPro" id="IPR029057">
    <property type="entry name" value="PRTase-like"/>
</dbReference>
<dbReference type="AlphaFoldDB" id="A0A9Q0MZH4"/>
<dbReference type="Proteomes" id="UP001151699">
    <property type="component" value="Chromosome B"/>
</dbReference>
<reference evidence="13" key="1">
    <citation type="submission" date="2022-07" db="EMBL/GenBank/DDBJ databases">
        <authorList>
            <person name="Trinca V."/>
            <person name="Uliana J.V.C."/>
            <person name="Torres T.T."/>
            <person name="Ward R.J."/>
            <person name="Monesi N."/>
        </authorList>
    </citation>
    <scope>NUCLEOTIDE SEQUENCE</scope>
    <source>
        <strain evidence="13">HSMRA1968</strain>
        <tissue evidence="13">Whole embryos</tissue>
    </source>
</reference>
<dbReference type="InterPro" id="IPR050054">
    <property type="entry name" value="UPRTase/APRTase"/>
</dbReference>
<comment type="similarity">
    <text evidence="5">Belongs to the purine/pyrimidine phosphoribosyltransferase family.</text>
</comment>
<dbReference type="PANTHER" id="PTHR32315">
    <property type="entry name" value="ADENINE PHOSPHORIBOSYLTRANSFERASE"/>
    <property type="match status" value="1"/>
</dbReference>
<dbReference type="CDD" id="cd06223">
    <property type="entry name" value="PRTases_typeI"/>
    <property type="match status" value="2"/>
</dbReference>
<dbReference type="GO" id="GO:0006166">
    <property type="term" value="P:purine ribonucleoside salvage"/>
    <property type="evidence" value="ECO:0007669"/>
    <property type="project" value="UniProtKB-KW"/>
</dbReference>
<evidence type="ECO:0000256" key="3">
    <source>
        <dbReference type="ARBA" id="ARBA00004496"/>
    </source>
</evidence>
<evidence type="ECO:0000256" key="9">
    <source>
        <dbReference type="ARBA" id="ARBA00022676"/>
    </source>
</evidence>
<comment type="function">
    <text evidence="2">Catalyzes a salvage reaction resulting in the formation of AMP, that is energically less costly than de novo synthesis.</text>
</comment>
<dbReference type="GO" id="GO:0003999">
    <property type="term" value="F:adenine phosphoribosyltransferase activity"/>
    <property type="evidence" value="ECO:0007669"/>
    <property type="project" value="UniProtKB-EC"/>
</dbReference>
<comment type="catalytic activity">
    <reaction evidence="1">
        <text>AMP + diphosphate = 5-phospho-alpha-D-ribose 1-diphosphate + adenine</text>
        <dbReference type="Rhea" id="RHEA:16609"/>
        <dbReference type="ChEBI" id="CHEBI:16708"/>
        <dbReference type="ChEBI" id="CHEBI:33019"/>
        <dbReference type="ChEBI" id="CHEBI:58017"/>
        <dbReference type="ChEBI" id="CHEBI:456215"/>
        <dbReference type="EC" id="2.4.2.7"/>
    </reaction>
</comment>
<dbReference type="GO" id="GO:0002055">
    <property type="term" value="F:adenine binding"/>
    <property type="evidence" value="ECO:0007669"/>
    <property type="project" value="TreeGrafter"/>
</dbReference>
<keyword evidence="10" id="KW-0808">Transferase</keyword>
<evidence type="ECO:0000313" key="14">
    <source>
        <dbReference type="Proteomes" id="UP001151699"/>
    </source>
</evidence>
<evidence type="ECO:0000256" key="4">
    <source>
        <dbReference type="ARBA" id="ARBA00004659"/>
    </source>
</evidence>
<name>A0A9Q0MZH4_9DIPT</name>
<keyword evidence="9 13" id="KW-0328">Glycosyltransferase</keyword>
<dbReference type="GO" id="GO:0006168">
    <property type="term" value="P:adenine salvage"/>
    <property type="evidence" value="ECO:0007669"/>
    <property type="project" value="TreeGrafter"/>
</dbReference>
<evidence type="ECO:0000256" key="6">
    <source>
        <dbReference type="ARBA" id="ARBA00011738"/>
    </source>
</evidence>
<dbReference type="OrthoDB" id="363185at2759"/>
<evidence type="ECO:0000313" key="13">
    <source>
        <dbReference type="EMBL" id="KAJ6640849.1"/>
    </source>
</evidence>
<dbReference type="NCBIfam" id="NF002636">
    <property type="entry name" value="PRK02304.1-5"/>
    <property type="match status" value="2"/>
</dbReference>
<sequence length="331" mass="36550">MHNNLSDEERIELIKSNIGTFPDFPQSGTTCRDIFSALKSGEVCSALKHLLVNYIRKNHPDVEVIVAVGEKGFLFSLMLAAELGVACVPIRRKGKLPGKCFLYYYVIGFESNEYEIQKESIKRGQKVILVDDLLATGESLCAATTLLQITGGVLKECIVLMELTELNGRRRIRDTNMDSRDIFTALTSGEVCVALKHLLVNYVRKNHPDVEVIVGLDARGFLFSLMLAAELGVACVPIRKKGKLPGKCLSCSYALEYGTDEFEIQKDSIKPEQKVIVVDDLLATGGTLGAALKLLKITGAYVKECIVVMELTDLNGRGKLQETNVHSFIQY</sequence>
<protein>
    <recommendedName>
        <fullName evidence="7">adenine phosphoribosyltransferase</fullName>
        <ecNumber evidence="7">2.4.2.7</ecNumber>
    </recommendedName>
</protein>
<feature type="domain" description="Phosphoribosyltransferase" evidence="12">
    <location>
        <begin position="44"/>
        <end position="179"/>
    </location>
</feature>
<comment type="caution">
    <text evidence="13">The sequence shown here is derived from an EMBL/GenBank/DDBJ whole genome shotgun (WGS) entry which is preliminary data.</text>
</comment>
<evidence type="ECO:0000256" key="8">
    <source>
        <dbReference type="ARBA" id="ARBA00022490"/>
    </source>
</evidence>